<dbReference type="InterPro" id="IPR032675">
    <property type="entry name" value="LRR_dom_sf"/>
</dbReference>
<dbReference type="PANTHER" id="PTHR33463">
    <property type="entry name" value="NB-ARC DOMAIN-CONTAINING PROTEIN-RELATED"/>
    <property type="match status" value="1"/>
</dbReference>
<dbReference type="Gene3D" id="1.10.8.430">
    <property type="entry name" value="Helical domain of apoptotic protease-activating factors"/>
    <property type="match status" value="1"/>
</dbReference>
<dbReference type="Proteomes" id="UP000030687">
    <property type="component" value="Unassembled WGS sequence"/>
</dbReference>
<reference evidence="4 5" key="1">
    <citation type="submission" date="2013-10" db="EMBL/GenBank/DDBJ databases">
        <authorList>
            <consortium name="International Citrus Genome Consortium"/>
            <person name="Jenkins J."/>
            <person name="Schmutz J."/>
            <person name="Prochnik S."/>
            <person name="Rokhsar D."/>
            <person name="Gmitter F."/>
            <person name="Ollitrault P."/>
            <person name="Machado M."/>
            <person name="Talon M."/>
            <person name="Wincker P."/>
            <person name="Jaillon O."/>
            <person name="Morgante M."/>
        </authorList>
    </citation>
    <scope>NUCLEOTIDE SEQUENCE</scope>
    <source>
        <strain evidence="5">cv. Clemenules</strain>
    </source>
</reference>
<keyword evidence="2" id="KW-0611">Plant defense</keyword>
<feature type="non-terminal residue" evidence="4">
    <location>
        <position position="532"/>
    </location>
</feature>
<accession>V4T050</accession>
<gene>
    <name evidence="4" type="ORF">CICLE_v10003733mg</name>
</gene>
<dbReference type="SUPFAM" id="SSF52540">
    <property type="entry name" value="P-loop containing nucleoside triphosphate hydrolases"/>
    <property type="match status" value="1"/>
</dbReference>
<evidence type="ECO:0000256" key="1">
    <source>
        <dbReference type="ARBA" id="ARBA00022741"/>
    </source>
</evidence>
<evidence type="ECO:0000259" key="3">
    <source>
        <dbReference type="Pfam" id="PF23247"/>
    </source>
</evidence>
<dbReference type="GO" id="GO:0006952">
    <property type="term" value="P:defense response"/>
    <property type="evidence" value="ECO:0007669"/>
    <property type="project" value="UniProtKB-KW"/>
</dbReference>
<dbReference type="InterPro" id="IPR050905">
    <property type="entry name" value="Plant_NBS-LRR"/>
</dbReference>
<organism evidence="4 5">
    <name type="scientific">Citrus clementina</name>
    <name type="common">Clementine</name>
    <name type="synonym">Citrus deliciosa x Citrus sinensis</name>
    <dbReference type="NCBI Taxonomy" id="85681"/>
    <lineage>
        <taxon>Eukaryota</taxon>
        <taxon>Viridiplantae</taxon>
        <taxon>Streptophyta</taxon>
        <taxon>Embryophyta</taxon>
        <taxon>Tracheophyta</taxon>
        <taxon>Spermatophyta</taxon>
        <taxon>Magnoliopsida</taxon>
        <taxon>eudicotyledons</taxon>
        <taxon>Gunneridae</taxon>
        <taxon>Pentapetalae</taxon>
        <taxon>rosids</taxon>
        <taxon>malvids</taxon>
        <taxon>Sapindales</taxon>
        <taxon>Rutaceae</taxon>
        <taxon>Aurantioideae</taxon>
        <taxon>Citrus</taxon>
    </lineage>
</organism>
<name>V4T050_CITCL</name>
<dbReference type="InterPro" id="IPR057135">
    <property type="entry name" value="At4g27190-like_LRR"/>
</dbReference>
<keyword evidence="5" id="KW-1185">Reference proteome</keyword>
<sequence>MDSKHNFFIDNLDQEEAWRLFKKMAGDYVENRKFKSTSTVVAKGCGGMPIALTTIARATRDKTVHEWKHALRELQTPSVVNFNGLPADAYSRIEQSFEYLKDEQLKKNFLLCSLMGNPIFTSDLFKYSTGLGIFQGVKKMEDAGNQLYALAYELKDCCLLLESGSTEQFSMHDVVRDVGISIAWRGQHIFLVKNEEVWELADKEALENCYAISIRDCLSYLQINIPENIFAGMRKLKVVDFTGMQLFCLPSSIDLLKILQTLCLDQCMLGDIAIMGKLKNLEILSINNSDIVQLPEALGQLTKLRLLDLTNCFQLRVIAPNVISCLSCSKELNIRHCFVEWDVQGCAGLDELMHLTRLAMLEIDVRNDNTLPKGFFSRKFEKFKISVGDVSGIPSEVSIEDWLRFSRPSFSIAIHETLRRLKLKLNSTTICSNKLQGIRNVEYLCLDKLQGVKNVLFELDTDGVTYSLQLTNLERICIDPLKVESFNELETIKVEYCVELSNIFLLSATNCLPRAERIAVIDCSNVEEIFAI</sequence>
<dbReference type="EMBL" id="KI536799">
    <property type="protein sequence ID" value="ESR46497.1"/>
    <property type="molecule type" value="Genomic_DNA"/>
</dbReference>
<dbReference type="GO" id="GO:0043531">
    <property type="term" value="F:ADP binding"/>
    <property type="evidence" value="ECO:0007669"/>
    <property type="project" value="InterPro"/>
</dbReference>
<dbReference type="InParanoid" id="V4T050"/>
<dbReference type="PANTHER" id="PTHR33463:SF204">
    <property type="entry name" value="NB-ARC DOMAIN-CONTAINING PROTEIN"/>
    <property type="match status" value="1"/>
</dbReference>
<dbReference type="Gene3D" id="3.80.10.10">
    <property type="entry name" value="Ribonuclease Inhibitor"/>
    <property type="match status" value="1"/>
</dbReference>
<dbReference type="SUPFAM" id="SSF52058">
    <property type="entry name" value="L domain-like"/>
    <property type="match status" value="1"/>
</dbReference>
<feature type="domain" description="Disease resistance protein At4g27190-like leucine-rich repeats" evidence="3">
    <location>
        <begin position="468"/>
        <end position="531"/>
    </location>
</feature>
<dbReference type="Gramene" id="ESR46497">
    <property type="protein sequence ID" value="ESR46497"/>
    <property type="gene ID" value="CICLE_v10003733mg"/>
</dbReference>
<keyword evidence="1" id="KW-0547">Nucleotide-binding</keyword>
<dbReference type="InterPro" id="IPR042197">
    <property type="entry name" value="Apaf_helical"/>
</dbReference>
<dbReference type="KEGG" id="cic:CICLE_v10003733mg"/>
<evidence type="ECO:0000313" key="5">
    <source>
        <dbReference type="Proteomes" id="UP000030687"/>
    </source>
</evidence>
<dbReference type="GO" id="GO:0005524">
    <property type="term" value="F:ATP binding"/>
    <property type="evidence" value="ECO:0007669"/>
    <property type="project" value="UniProtKB-KW"/>
</dbReference>
<dbReference type="InterPro" id="IPR027417">
    <property type="entry name" value="P-loop_NTPase"/>
</dbReference>
<evidence type="ECO:0000313" key="4">
    <source>
        <dbReference type="EMBL" id="ESR46497.1"/>
    </source>
</evidence>
<dbReference type="AlphaFoldDB" id="V4T050"/>
<proteinExistence type="predicted"/>
<dbReference type="Pfam" id="PF23247">
    <property type="entry name" value="LRR_RPS2"/>
    <property type="match status" value="1"/>
</dbReference>
<evidence type="ECO:0000256" key="2">
    <source>
        <dbReference type="ARBA" id="ARBA00022821"/>
    </source>
</evidence>
<protein>
    <recommendedName>
        <fullName evidence="3">Disease resistance protein At4g27190-like leucine-rich repeats domain-containing protein</fullName>
    </recommendedName>
</protein>
<dbReference type="eggNOG" id="KOG4658">
    <property type="taxonomic scope" value="Eukaryota"/>
</dbReference>